<sequence length="83" mass="9266">MATVLTVAVPKLWSALLPWDIRLTHQMPTASVATKQWRFSIANDQRIYAGELVDALGCGRATQNQNGQYVYKGDFLILISADR</sequence>
<dbReference type="OrthoDB" id="9782542at2"/>
<organism evidence="1 2">
    <name type="scientific">Adlercreutzia mucosicola</name>
    <dbReference type="NCBI Taxonomy" id="580026"/>
    <lineage>
        <taxon>Bacteria</taxon>
        <taxon>Bacillati</taxon>
        <taxon>Actinomycetota</taxon>
        <taxon>Coriobacteriia</taxon>
        <taxon>Eggerthellales</taxon>
        <taxon>Eggerthellaceae</taxon>
        <taxon>Adlercreutzia</taxon>
    </lineage>
</organism>
<dbReference type="EMBL" id="WSRR01000020">
    <property type="protein sequence ID" value="MVX61420.1"/>
    <property type="molecule type" value="Genomic_DNA"/>
</dbReference>
<protein>
    <submittedName>
        <fullName evidence="1">Uncharacterized protein</fullName>
    </submittedName>
</protein>
<comment type="caution">
    <text evidence="1">The sequence shown here is derived from an EMBL/GenBank/DDBJ whole genome shotgun (WGS) entry which is preliminary data.</text>
</comment>
<keyword evidence="2" id="KW-1185">Reference proteome</keyword>
<evidence type="ECO:0000313" key="2">
    <source>
        <dbReference type="Proteomes" id="UP000463388"/>
    </source>
</evidence>
<dbReference type="AlphaFoldDB" id="A0A6N8JRH0"/>
<reference evidence="1 2" key="1">
    <citation type="submission" date="2019-12" db="EMBL/GenBank/DDBJ databases">
        <title>Microbes associate with the intestines of laboratory mice.</title>
        <authorList>
            <person name="Navarre W."/>
            <person name="Wong E."/>
        </authorList>
    </citation>
    <scope>NUCLEOTIDE SEQUENCE [LARGE SCALE GENOMIC DNA]</scope>
    <source>
        <strain evidence="1 2">NM66_B29</strain>
    </source>
</reference>
<accession>A0A6N8JRH0</accession>
<proteinExistence type="predicted"/>
<evidence type="ECO:0000313" key="1">
    <source>
        <dbReference type="EMBL" id="MVX61420.1"/>
    </source>
</evidence>
<gene>
    <name evidence="1" type="ORF">GKZ27_08130</name>
</gene>
<dbReference type="Proteomes" id="UP000463388">
    <property type="component" value="Unassembled WGS sequence"/>
</dbReference>
<dbReference type="RefSeq" id="WP_160346572.1">
    <property type="nucleotide sequence ID" value="NZ_WSRR01000020.1"/>
</dbReference>
<name>A0A6N8JRH0_9ACTN</name>